<evidence type="ECO:0000256" key="1">
    <source>
        <dbReference type="SAM" id="MobiDB-lite"/>
    </source>
</evidence>
<dbReference type="InterPro" id="IPR035940">
    <property type="entry name" value="CAP_sf"/>
</dbReference>
<feature type="compositionally biased region" description="Low complexity" evidence="1">
    <location>
        <begin position="154"/>
        <end position="178"/>
    </location>
</feature>
<feature type="signal peptide" evidence="2">
    <location>
        <begin position="1"/>
        <end position="35"/>
    </location>
</feature>
<feature type="domain" description="SCP" evidence="3">
    <location>
        <begin position="305"/>
        <end position="430"/>
    </location>
</feature>
<reference evidence="4" key="1">
    <citation type="submission" date="2021-02" db="EMBL/GenBank/DDBJ databases">
        <title>Genome-Resolved Metagenomics of a Microbial Community Performing Photosynthetic Biological Nutrient Removal.</title>
        <authorList>
            <person name="Mcdaniel E.A."/>
        </authorList>
    </citation>
    <scope>NUCLEOTIDE SEQUENCE</scope>
    <source>
        <strain evidence="4">UWPOB_OBS1</strain>
    </source>
</reference>
<feature type="compositionally biased region" description="Basic and acidic residues" evidence="1">
    <location>
        <begin position="610"/>
        <end position="702"/>
    </location>
</feature>
<dbReference type="SUPFAM" id="SSF55797">
    <property type="entry name" value="PR-1-like"/>
    <property type="match status" value="1"/>
</dbReference>
<feature type="region of interest" description="Disordered" evidence="1">
    <location>
        <begin position="34"/>
        <end position="185"/>
    </location>
</feature>
<organism evidence="4 5">
    <name type="scientific">Candidatus Obscuribacter phosphatis</name>
    <dbReference type="NCBI Taxonomy" id="1906157"/>
    <lineage>
        <taxon>Bacteria</taxon>
        <taxon>Bacillati</taxon>
        <taxon>Candidatus Melainabacteria</taxon>
        <taxon>Candidatus Obscuribacterales</taxon>
        <taxon>Candidatus Obscuribacteraceae</taxon>
        <taxon>Candidatus Obscuribacter</taxon>
    </lineage>
</organism>
<gene>
    <name evidence="4" type="ORF">J0M35_16010</name>
</gene>
<evidence type="ECO:0000259" key="3">
    <source>
        <dbReference type="Pfam" id="PF00188"/>
    </source>
</evidence>
<feature type="compositionally biased region" description="Low complexity" evidence="1">
    <location>
        <begin position="57"/>
        <end position="67"/>
    </location>
</feature>
<feature type="chain" id="PRO_5035215513" evidence="2">
    <location>
        <begin position="36"/>
        <end position="702"/>
    </location>
</feature>
<evidence type="ECO:0000313" key="4">
    <source>
        <dbReference type="EMBL" id="MBN8661872.1"/>
    </source>
</evidence>
<evidence type="ECO:0000313" key="5">
    <source>
        <dbReference type="Proteomes" id="UP000664277"/>
    </source>
</evidence>
<feature type="compositionally biased region" description="Low complexity" evidence="1">
    <location>
        <begin position="95"/>
        <end position="108"/>
    </location>
</feature>
<dbReference type="CDD" id="cd05379">
    <property type="entry name" value="CAP_bacterial"/>
    <property type="match status" value="1"/>
</dbReference>
<dbReference type="AlphaFoldDB" id="A0A8J7PI73"/>
<dbReference type="Proteomes" id="UP000664277">
    <property type="component" value="Unassembled WGS sequence"/>
</dbReference>
<feature type="compositionally biased region" description="Polar residues" evidence="1">
    <location>
        <begin position="126"/>
        <end position="138"/>
    </location>
</feature>
<accession>A0A8J7PI73</accession>
<sequence>MSTGKSAPILRRGLVAALSISIASANFASAAFAQAAPPPPEPSFFKSTANPNRIERPAANPSNSASSPPLPAPTRISRPLTGANGVAPYGQASPATNTGQNNNGHNHAMAAPAASNSGTTGGIATPGSSPTSADTSLLKSGVLKPGVPQIDTLPAATTSPNTNSNNNSSNNPYSAGAARPAPPYPNNGVDQYPTIGRLEEVTLGRTNSGAPIGERLSILEQVVFKKDFREDTLFDRTERLKKTILGGMEPERASEPLPSLDDLGASPGGLPLETVKEAHYLDEIAGKRENLEPSTPDQVGRFAIEIVNAERANYGLSPLTPDNLAEKLATTHGAYLASRGQVSHFDEFGLGPDRRYTLVEGTDALTESIASVKCTDVGAVKPCKAAAARLLKVFLSRQDDRDSILSPDATHIGFSVNSLGSSGRFVAVCNVVSRHALMGPLPFQVGQGEKVEVKGVMNSPYVFDRVTLAWEANQSGAAPAGDDGEEALPYFPPLDYVAYSARSEHDYSKAVTAIKIGGMVAAVAGGMFFPPIALAAPLIAVAGSPGEPRPVSDIPVKGGVKLDGAAFNVKLPLNNENKEGLYYVTVWGTLGKGQKSIPISRRVILVAGKPDGKSEGNSEGKLSKENAEQAKKDAELAKLEADRAKKEAESKKKAAEEARKQEEKRLKEEKKKKKAKEESEAKASGDAKEEGKDEKAEEKKDD</sequence>
<dbReference type="InterPro" id="IPR014044">
    <property type="entry name" value="CAP_dom"/>
</dbReference>
<dbReference type="Pfam" id="PF00188">
    <property type="entry name" value="CAP"/>
    <property type="match status" value="1"/>
</dbReference>
<dbReference type="EMBL" id="JAFLCK010000026">
    <property type="protein sequence ID" value="MBN8661872.1"/>
    <property type="molecule type" value="Genomic_DNA"/>
</dbReference>
<dbReference type="Gene3D" id="3.40.33.10">
    <property type="entry name" value="CAP"/>
    <property type="match status" value="1"/>
</dbReference>
<evidence type="ECO:0000256" key="2">
    <source>
        <dbReference type="SAM" id="SignalP"/>
    </source>
</evidence>
<protein>
    <submittedName>
        <fullName evidence="4">CAP domain-containing protein</fullName>
    </submittedName>
</protein>
<proteinExistence type="predicted"/>
<name>A0A8J7PI73_9BACT</name>
<feature type="region of interest" description="Disordered" evidence="1">
    <location>
        <begin position="609"/>
        <end position="702"/>
    </location>
</feature>
<comment type="caution">
    <text evidence="4">The sequence shown here is derived from an EMBL/GenBank/DDBJ whole genome shotgun (WGS) entry which is preliminary data.</text>
</comment>
<keyword evidence="2" id="KW-0732">Signal</keyword>